<keyword evidence="3" id="KW-1185">Reference proteome</keyword>
<dbReference type="AlphaFoldDB" id="A0A8H6RMW7"/>
<dbReference type="OrthoDB" id="9981319at2759"/>
<evidence type="ECO:0000313" key="2">
    <source>
        <dbReference type="EMBL" id="KAF7193907.1"/>
    </source>
</evidence>
<reference evidence="2" key="1">
    <citation type="submission" date="2020-04" db="EMBL/GenBank/DDBJ databases">
        <title>Draft genome resource of the tomato pathogen Pseudocercospora fuligena.</title>
        <authorList>
            <person name="Zaccaron A."/>
        </authorList>
    </citation>
    <scope>NUCLEOTIDE SEQUENCE</scope>
    <source>
        <strain evidence="2">PF001</strain>
    </source>
</reference>
<accession>A0A8H6RMW7</accession>
<protein>
    <recommendedName>
        <fullName evidence="1">Tautomerase cis-CaaD-like domain-containing protein</fullName>
    </recommendedName>
</protein>
<gene>
    <name evidence="2" type="ORF">HII31_04797</name>
</gene>
<comment type="caution">
    <text evidence="2">The sequence shown here is derived from an EMBL/GenBank/DDBJ whole genome shotgun (WGS) entry which is preliminary data.</text>
</comment>
<sequence length="186" mass="20736">MPIYEIQHIIPLTPTQQDDLAESITRIHSTKFTTPRMFVNVKYTDYSNVTIYIGGKRRTGNHIIANVRVGPSRTQSDWDDLCRQVLDAWNHTIAVPGAKGDLTLRSCIILGGMTAGYEAGFLLPPAGGDVKWLGEHMEEFEMKAKAGDEEFQELVEEVKERGLLDGVNGKSSKQRLEEMLGWGDSA</sequence>
<dbReference type="EMBL" id="JABCIY010000070">
    <property type="protein sequence ID" value="KAF7193907.1"/>
    <property type="molecule type" value="Genomic_DNA"/>
</dbReference>
<feature type="domain" description="Tautomerase cis-CaaD-like" evidence="1">
    <location>
        <begin position="1"/>
        <end position="94"/>
    </location>
</feature>
<organism evidence="2 3">
    <name type="scientific">Pseudocercospora fuligena</name>
    <dbReference type="NCBI Taxonomy" id="685502"/>
    <lineage>
        <taxon>Eukaryota</taxon>
        <taxon>Fungi</taxon>
        <taxon>Dikarya</taxon>
        <taxon>Ascomycota</taxon>
        <taxon>Pezizomycotina</taxon>
        <taxon>Dothideomycetes</taxon>
        <taxon>Dothideomycetidae</taxon>
        <taxon>Mycosphaerellales</taxon>
        <taxon>Mycosphaerellaceae</taxon>
        <taxon>Pseudocercospora</taxon>
    </lineage>
</organism>
<proteinExistence type="predicted"/>
<dbReference type="InterPro" id="IPR014347">
    <property type="entry name" value="Tautomerase/MIF_sf"/>
</dbReference>
<evidence type="ECO:0000259" key="1">
    <source>
        <dbReference type="Pfam" id="PF14832"/>
    </source>
</evidence>
<name>A0A8H6RMW7_9PEZI</name>
<dbReference type="Gene3D" id="3.30.429.10">
    <property type="entry name" value="Macrophage Migration Inhibitory Factor"/>
    <property type="match status" value="1"/>
</dbReference>
<dbReference type="Pfam" id="PF14832">
    <property type="entry name" value="Tautomerase_3"/>
    <property type="match status" value="1"/>
</dbReference>
<dbReference type="Proteomes" id="UP000660729">
    <property type="component" value="Unassembled WGS sequence"/>
</dbReference>
<evidence type="ECO:0000313" key="3">
    <source>
        <dbReference type="Proteomes" id="UP000660729"/>
    </source>
</evidence>
<dbReference type="InterPro" id="IPR028116">
    <property type="entry name" value="Cis-CaaD-like"/>
</dbReference>